<protein>
    <submittedName>
        <fullName evidence="1">36485_t:CDS:1</fullName>
    </submittedName>
</protein>
<evidence type="ECO:0000313" key="1">
    <source>
        <dbReference type="EMBL" id="CAG8734502.1"/>
    </source>
</evidence>
<name>A0ACA9Q3K8_9GLOM</name>
<evidence type="ECO:0000313" key="2">
    <source>
        <dbReference type="Proteomes" id="UP000789920"/>
    </source>
</evidence>
<comment type="caution">
    <text evidence="1">The sequence shown here is derived from an EMBL/GenBank/DDBJ whole genome shotgun (WGS) entry which is preliminary data.</text>
</comment>
<reference evidence="1" key="1">
    <citation type="submission" date="2021-06" db="EMBL/GenBank/DDBJ databases">
        <authorList>
            <person name="Kallberg Y."/>
            <person name="Tangrot J."/>
            <person name="Rosling A."/>
        </authorList>
    </citation>
    <scope>NUCLEOTIDE SEQUENCE</scope>
    <source>
        <strain evidence="1">MA461A</strain>
    </source>
</reference>
<keyword evidence="2" id="KW-1185">Reference proteome</keyword>
<gene>
    <name evidence="1" type="ORF">RPERSI_LOCUS12509</name>
</gene>
<accession>A0ACA9Q3K8</accession>
<dbReference type="Proteomes" id="UP000789920">
    <property type="component" value="Unassembled WGS sequence"/>
</dbReference>
<organism evidence="1 2">
    <name type="scientific">Racocetra persica</name>
    <dbReference type="NCBI Taxonomy" id="160502"/>
    <lineage>
        <taxon>Eukaryota</taxon>
        <taxon>Fungi</taxon>
        <taxon>Fungi incertae sedis</taxon>
        <taxon>Mucoromycota</taxon>
        <taxon>Glomeromycotina</taxon>
        <taxon>Glomeromycetes</taxon>
        <taxon>Diversisporales</taxon>
        <taxon>Gigasporaceae</taxon>
        <taxon>Racocetra</taxon>
    </lineage>
</organism>
<proteinExistence type="predicted"/>
<dbReference type="EMBL" id="CAJVQC010026849">
    <property type="protein sequence ID" value="CAG8734502.1"/>
    <property type="molecule type" value="Genomic_DNA"/>
</dbReference>
<sequence length="93" mass="10467">MDSEDDFATSLDTLDETIDSDEVATSSSVIDTQIDSENEFITPASTFDVIESYPNEDTDMSSKKRRVDLTDFFNKVSISPEKTDELHTLLLNH</sequence>